<feature type="compositionally biased region" description="Basic and acidic residues" evidence="1">
    <location>
        <begin position="54"/>
        <end position="69"/>
    </location>
</feature>
<evidence type="ECO:0000256" key="1">
    <source>
        <dbReference type="SAM" id="MobiDB-lite"/>
    </source>
</evidence>
<accession>A0AA36GLH7</accession>
<keyword evidence="4" id="KW-1185">Reference proteome</keyword>
<proteinExistence type="predicted"/>
<dbReference type="Proteomes" id="UP001176961">
    <property type="component" value="Unassembled WGS sequence"/>
</dbReference>
<feature type="compositionally biased region" description="Basic and acidic residues" evidence="1">
    <location>
        <begin position="239"/>
        <end position="256"/>
    </location>
</feature>
<reference evidence="3" key="1">
    <citation type="submission" date="2023-07" db="EMBL/GenBank/DDBJ databases">
        <authorList>
            <consortium name="CYATHOMIX"/>
        </authorList>
    </citation>
    <scope>NUCLEOTIDE SEQUENCE</scope>
    <source>
        <strain evidence="3">N/A</strain>
    </source>
</reference>
<protein>
    <submittedName>
        <fullName evidence="3">Uncharacterized protein</fullName>
    </submittedName>
</protein>
<organism evidence="3 4">
    <name type="scientific">Cylicocyclus nassatus</name>
    <name type="common">Nematode worm</name>
    <dbReference type="NCBI Taxonomy" id="53992"/>
    <lineage>
        <taxon>Eukaryota</taxon>
        <taxon>Metazoa</taxon>
        <taxon>Ecdysozoa</taxon>
        <taxon>Nematoda</taxon>
        <taxon>Chromadorea</taxon>
        <taxon>Rhabditida</taxon>
        <taxon>Rhabditina</taxon>
        <taxon>Rhabditomorpha</taxon>
        <taxon>Strongyloidea</taxon>
        <taxon>Strongylidae</taxon>
        <taxon>Cylicocyclus</taxon>
    </lineage>
</organism>
<feature type="compositionally biased region" description="Pro residues" evidence="1">
    <location>
        <begin position="113"/>
        <end position="130"/>
    </location>
</feature>
<evidence type="ECO:0000313" key="4">
    <source>
        <dbReference type="Proteomes" id="UP001176961"/>
    </source>
</evidence>
<sequence length="256" mass="28210">MDEPKETPTKSIFREVRNWFRARTRRELIAMGVGAALATFTTIVVVRRYQAKKTGGDERAKIDLEHKCDTSSSYAMSMKEGSRPSESYDSMRSGYKSERSEKKSKKYARPPRTVLPPMPPPPPDTPPEPIPTQVSSLPPPEPVAPTRLIATTPPHRIRSLPPFPATGGSRATRLPSAPVPVKTSVPDTRVHVDKGSISKPLPARRRNRSMSRTGSKEGVKTAQNVGSKEAMKTAQDLATARKETSTIKTAKEETKK</sequence>
<keyword evidence="2" id="KW-0472">Membrane</keyword>
<comment type="caution">
    <text evidence="3">The sequence shown here is derived from an EMBL/GenBank/DDBJ whole genome shotgun (WGS) entry which is preliminary data.</text>
</comment>
<evidence type="ECO:0000256" key="2">
    <source>
        <dbReference type="SAM" id="Phobius"/>
    </source>
</evidence>
<keyword evidence="2" id="KW-1133">Transmembrane helix</keyword>
<evidence type="ECO:0000313" key="3">
    <source>
        <dbReference type="EMBL" id="CAJ0594267.1"/>
    </source>
</evidence>
<name>A0AA36GLH7_CYLNA</name>
<feature type="region of interest" description="Disordered" evidence="1">
    <location>
        <begin position="51"/>
        <end position="256"/>
    </location>
</feature>
<dbReference type="AlphaFoldDB" id="A0AA36GLH7"/>
<dbReference type="EMBL" id="CATQJL010000112">
    <property type="protein sequence ID" value="CAJ0594267.1"/>
    <property type="molecule type" value="Genomic_DNA"/>
</dbReference>
<feature type="transmembrane region" description="Helical" evidence="2">
    <location>
        <begin position="28"/>
        <end position="46"/>
    </location>
</feature>
<keyword evidence="2" id="KW-0812">Transmembrane</keyword>
<gene>
    <name evidence="3" type="ORF">CYNAS_LOCUS6250</name>
</gene>